<dbReference type="InterPro" id="IPR051435">
    <property type="entry name" value="RING_finger_E3_ubiq-ligases"/>
</dbReference>
<dbReference type="InterPro" id="IPR017907">
    <property type="entry name" value="Znf_RING_CS"/>
</dbReference>
<feature type="compositionally biased region" description="Pro residues" evidence="5">
    <location>
        <begin position="305"/>
        <end position="325"/>
    </location>
</feature>
<evidence type="ECO:0000256" key="1">
    <source>
        <dbReference type="ARBA" id="ARBA00022723"/>
    </source>
</evidence>
<dbReference type="PANTHER" id="PTHR22791:SF9">
    <property type="entry name" value="RING FINGER PROTEIN 183"/>
    <property type="match status" value="1"/>
</dbReference>
<evidence type="ECO:0000256" key="6">
    <source>
        <dbReference type="SAM" id="Phobius"/>
    </source>
</evidence>
<evidence type="ECO:0000256" key="4">
    <source>
        <dbReference type="PROSITE-ProRule" id="PRU00175"/>
    </source>
</evidence>
<feature type="compositionally biased region" description="Basic and acidic residues" evidence="5">
    <location>
        <begin position="70"/>
        <end position="95"/>
    </location>
</feature>
<dbReference type="SUPFAM" id="SSF57850">
    <property type="entry name" value="RING/U-box"/>
    <property type="match status" value="1"/>
</dbReference>
<dbReference type="PROSITE" id="PS00518">
    <property type="entry name" value="ZF_RING_1"/>
    <property type="match status" value="1"/>
</dbReference>
<dbReference type="InterPro" id="IPR027370">
    <property type="entry name" value="Znf-RING_euk"/>
</dbReference>
<evidence type="ECO:0000313" key="8">
    <source>
        <dbReference type="EMBL" id="KAG5271913.1"/>
    </source>
</evidence>
<dbReference type="SMART" id="SM00184">
    <property type="entry name" value="RING"/>
    <property type="match status" value="1"/>
</dbReference>
<sequence length="325" mass="36280">MSEDANHHRKEGGRGSKPKTKHSKPQQEQKAKSTQPQNRKPERRHHTDRGPQRSRSSDSVHLGRSRGRHREKERDDGQVRRERGRSEEAHRRDSSHGNQHRSPVSPNDDFLGDTECPVCFCAYDNVFKTPKLLPCGHTFCLECLARINVSSPELKQLSCPVCREVTQLPHGRDLPQLVNNQEVFQKLPPEMQRALSVRFKRNKGKLELKSKLTHQDPTTTLKKQQTVSNSRSLGLVESGVTGPVTSLDVGRPPNPMHSHMRRVFRSNQCYYAAVGAIIAVTVALMLVGVLVFVIIPRVTHTGGVRPPPGSNTQPPPGQPAPDGPP</sequence>
<reference evidence="8" key="1">
    <citation type="submission" date="2020-10" db="EMBL/GenBank/DDBJ databases">
        <title>Chromosome-scale genome assembly of the Allis shad, Alosa alosa.</title>
        <authorList>
            <person name="Margot Z."/>
            <person name="Christophe K."/>
            <person name="Cabau C."/>
            <person name="Louis A."/>
            <person name="Berthelot C."/>
            <person name="Parey E."/>
            <person name="Roest Crollius H."/>
            <person name="Montfort J."/>
            <person name="Robinson-Rechavi M."/>
            <person name="Bucao C."/>
            <person name="Bouchez O."/>
            <person name="Gislard M."/>
            <person name="Lluch J."/>
            <person name="Milhes M."/>
            <person name="Lampietro C."/>
            <person name="Lopez Roques C."/>
            <person name="Donnadieu C."/>
            <person name="Braasch I."/>
            <person name="Desvignes T."/>
            <person name="Postlethwait J."/>
            <person name="Bobe J."/>
            <person name="Guiguen Y."/>
        </authorList>
    </citation>
    <scope>NUCLEOTIDE SEQUENCE</scope>
    <source>
        <strain evidence="8">M-15738</strain>
        <tissue evidence="8">Blood</tissue>
    </source>
</reference>
<dbReference type="GO" id="GO:0008270">
    <property type="term" value="F:zinc ion binding"/>
    <property type="evidence" value="ECO:0007669"/>
    <property type="project" value="UniProtKB-KW"/>
</dbReference>
<proteinExistence type="predicted"/>
<feature type="compositionally biased region" description="Basic and acidic residues" evidence="5">
    <location>
        <begin position="48"/>
        <end position="58"/>
    </location>
</feature>
<keyword evidence="6" id="KW-0812">Transmembrane</keyword>
<dbReference type="EMBL" id="JADWDJ010000013">
    <property type="protein sequence ID" value="KAG5271913.1"/>
    <property type="molecule type" value="Genomic_DNA"/>
</dbReference>
<organism evidence="8 9">
    <name type="scientific">Alosa alosa</name>
    <name type="common">allis shad</name>
    <dbReference type="NCBI Taxonomy" id="278164"/>
    <lineage>
        <taxon>Eukaryota</taxon>
        <taxon>Metazoa</taxon>
        <taxon>Chordata</taxon>
        <taxon>Craniata</taxon>
        <taxon>Vertebrata</taxon>
        <taxon>Euteleostomi</taxon>
        <taxon>Actinopterygii</taxon>
        <taxon>Neopterygii</taxon>
        <taxon>Teleostei</taxon>
        <taxon>Clupei</taxon>
        <taxon>Clupeiformes</taxon>
        <taxon>Clupeoidei</taxon>
        <taxon>Clupeidae</taxon>
        <taxon>Alosa</taxon>
    </lineage>
</organism>
<protein>
    <recommendedName>
        <fullName evidence="7">RING-type domain-containing protein</fullName>
    </recommendedName>
</protein>
<dbReference type="Pfam" id="PF13445">
    <property type="entry name" value="zf-RING_UBOX"/>
    <property type="match status" value="1"/>
</dbReference>
<dbReference type="InterPro" id="IPR001841">
    <property type="entry name" value="Znf_RING"/>
</dbReference>
<comment type="caution">
    <text evidence="8">The sequence shown here is derived from an EMBL/GenBank/DDBJ whole genome shotgun (WGS) entry which is preliminary data.</text>
</comment>
<dbReference type="Gene3D" id="3.30.40.10">
    <property type="entry name" value="Zinc/RING finger domain, C3HC4 (zinc finger)"/>
    <property type="match status" value="1"/>
</dbReference>
<name>A0AAV6G9U7_9TELE</name>
<feature type="compositionally biased region" description="Polar residues" evidence="5">
    <location>
        <begin position="96"/>
        <end position="105"/>
    </location>
</feature>
<evidence type="ECO:0000313" key="9">
    <source>
        <dbReference type="Proteomes" id="UP000823561"/>
    </source>
</evidence>
<dbReference type="PANTHER" id="PTHR22791">
    <property type="entry name" value="RING-TYPE DOMAIN-CONTAINING PROTEIN"/>
    <property type="match status" value="1"/>
</dbReference>
<evidence type="ECO:0000256" key="3">
    <source>
        <dbReference type="ARBA" id="ARBA00022833"/>
    </source>
</evidence>
<gene>
    <name evidence="8" type="ORF">AALO_G00185510</name>
</gene>
<dbReference type="GO" id="GO:0061630">
    <property type="term" value="F:ubiquitin protein ligase activity"/>
    <property type="evidence" value="ECO:0007669"/>
    <property type="project" value="TreeGrafter"/>
</dbReference>
<feature type="region of interest" description="Disordered" evidence="5">
    <location>
        <begin position="301"/>
        <end position="325"/>
    </location>
</feature>
<keyword evidence="6" id="KW-1133">Transmembrane helix</keyword>
<evidence type="ECO:0000256" key="5">
    <source>
        <dbReference type="SAM" id="MobiDB-lite"/>
    </source>
</evidence>
<dbReference type="InterPro" id="IPR013083">
    <property type="entry name" value="Znf_RING/FYVE/PHD"/>
</dbReference>
<feature type="compositionally biased region" description="Basic residues" evidence="5">
    <location>
        <begin position="7"/>
        <end position="24"/>
    </location>
</feature>
<dbReference type="GO" id="GO:0016567">
    <property type="term" value="P:protein ubiquitination"/>
    <property type="evidence" value="ECO:0007669"/>
    <property type="project" value="TreeGrafter"/>
</dbReference>
<keyword evidence="1" id="KW-0479">Metal-binding</keyword>
<dbReference type="CDD" id="cd16556">
    <property type="entry name" value="RING-HC_RNF183-like"/>
    <property type="match status" value="1"/>
</dbReference>
<evidence type="ECO:0000256" key="2">
    <source>
        <dbReference type="ARBA" id="ARBA00022771"/>
    </source>
</evidence>
<feature type="transmembrane region" description="Helical" evidence="6">
    <location>
        <begin position="270"/>
        <end position="295"/>
    </location>
</feature>
<keyword evidence="3" id="KW-0862">Zinc</keyword>
<evidence type="ECO:0000259" key="7">
    <source>
        <dbReference type="PROSITE" id="PS50089"/>
    </source>
</evidence>
<dbReference type="Proteomes" id="UP000823561">
    <property type="component" value="Chromosome 13"/>
</dbReference>
<accession>A0AAV6G9U7</accession>
<dbReference type="PROSITE" id="PS50089">
    <property type="entry name" value="ZF_RING_2"/>
    <property type="match status" value="1"/>
</dbReference>
<keyword evidence="2 4" id="KW-0863">Zinc-finger</keyword>
<keyword evidence="9" id="KW-1185">Reference proteome</keyword>
<feature type="domain" description="RING-type" evidence="7">
    <location>
        <begin position="116"/>
        <end position="163"/>
    </location>
</feature>
<feature type="region of interest" description="Disordered" evidence="5">
    <location>
        <begin position="1"/>
        <end position="106"/>
    </location>
</feature>
<keyword evidence="6" id="KW-0472">Membrane</keyword>
<dbReference type="AlphaFoldDB" id="A0AAV6G9U7"/>